<dbReference type="InterPro" id="IPR029058">
    <property type="entry name" value="AB_hydrolase_fold"/>
</dbReference>
<dbReference type="SUPFAM" id="SSF53474">
    <property type="entry name" value="alpha/beta-Hydrolases"/>
    <property type="match status" value="1"/>
</dbReference>
<evidence type="ECO:0000313" key="1">
    <source>
        <dbReference type="EMBL" id="PWT25609.1"/>
    </source>
</evidence>
<gene>
    <name evidence="1" type="ORF">CPT75_02285</name>
</gene>
<reference evidence="1 2" key="1">
    <citation type="submission" date="2017-09" db="EMBL/GenBank/DDBJ databases">
        <title>High-quality draft genome sequence of Butyrivibrio fibrisolvens INBov1, isolated from cow rumen.</title>
        <authorList>
            <person name="Rodriguez Hernaez J."/>
            <person name="Rivarola M."/>
            <person name="Paniego N."/>
            <person name="Cravero S."/>
            <person name="Ceron Cucchi M."/>
            <person name="Martinez M.C."/>
        </authorList>
    </citation>
    <scope>NUCLEOTIDE SEQUENCE [LARGE SCALE GENOMIC DNA]</scope>
    <source>
        <strain evidence="1 2">INBov1</strain>
    </source>
</reference>
<feature type="non-terminal residue" evidence="1">
    <location>
        <position position="77"/>
    </location>
</feature>
<proteinExistence type="predicted"/>
<dbReference type="Gene3D" id="3.40.50.1820">
    <property type="entry name" value="alpha/beta hydrolase"/>
    <property type="match status" value="1"/>
</dbReference>
<comment type="caution">
    <text evidence="1">The sequence shown here is derived from an EMBL/GenBank/DDBJ whole genome shotgun (WGS) entry which is preliminary data.</text>
</comment>
<name>A0A317FWE8_BUTFI</name>
<dbReference type="AlphaFoldDB" id="A0A317FWE8"/>
<protein>
    <submittedName>
        <fullName evidence="1">Esterase</fullName>
    </submittedName>
</protein>
<dbReference type="Proteomes" id="UP000245488">
    <property type="component" value="Unassembled WGS sequence"/>
</dbReference>
<evidence type="ECO:0000313" key="2">
    <source>
        <dbReference type="Proteomes" id="UP000245488"/>
    </source>
</evidence>
<feature type="non-terminal residue" evidence="1">
    <location>
        <position position="1"/>
    </location>
</feature>
<keyword evidence="2" id="KW-1185">Reference proteome</keyword>
<accession>A0A317FWE8</accession>
<dbReference type="EMBL" id="NXNG01000061">
    <property type="protein sequence ID" value="PWT25609.1"/>
    <property type="molecule type" value="Genomic_DNA"/>
</dbReference>
<organism evidence="1 2">
    <name type="scientific">Butyrivibrio fibrisolvens</name>
    <dbReference type="NCBI Taxonomy" id="831"/>
    <lineage>
        <taxon>Bacteria</taxon>
        <taxon>Bacillati</taxon>
        <taxon>Bacillota</taxon>
        <taxon>Clostridia</taxon>
        <taxon>Lachnospirales</taxon>
        <taxon>Lachnospiraceae</taxon>
        <taxon>Butyrivibrio</taxon>
    </lineage>
</organism>
<sequence>MAADELIEETIVVCPNMYATSDPNQQPGDSESVLPYDNFINDLVNDLMPHIESEYSVLTGRENTYLAGFSMGGRETI</sequence>